<reference evidence="20" key="1">
    <citation type="journal article" date="2013" name="Nat. Commun.">
        <title>Whole-genome sequencing of Oryza brachyantha reveals mechanisms underlying Oryza genome evolution.</title>
        <authorList>
            <person name="Chen J."/>
            <person name="Huang Q."/>
            <person name="Gao D."/>
            <person name="Wang J."/>
            <person name="Lang Y."/>
            <person name="Liu T."/>
            <person name="Li B."/>
            <person name="Bai Z."/>
            <person name="Luis Goicoechea J."/>
            <person name="Liang C."/>
            <person name="Chen C."/>
            <person name="Zhang W."/>
            <person name="Sun S."/>
            <person name="Liao Y."/>
            <person name="Zhang X."/>
            <person name="Yang L."/>
            <person name="Song C."/>
            <person name="Wang M."/>
            <person name="Shi J."/>
            <person name="Liu G."/>
            <person name="Liu J."/>
            <person name="Zhou H."/>
            <person name="Zhou W."/>
            <person name="Yu Q."/>
            <person name="An N."/>
            <person name="Chen Y."/>
            <person name="Cai Q."/>
            <person name="Wang B."/>
            <person name="Liu B."/>
            <person name="Min J."/>
            <person name="Huang Y."/>
            <person name="Wu H."/>
            <person name="Li Z."/>
            <person name="Zhang Y."/>
            <person name="Yin Y."/>
            <person name="Song W."/>
            <person name="Jiang J."/>
            <person name="Jackson S.A."/>
            <person name="Wing R.A."/>
            <person name="Wang J."/>
            <person name="Chen M."/>
        </authorList>
    </citation>
    <scope>NUCLEOTIDE SEQUENCE [LARGE SCALE GENOMIC DNA]</scope>
    <source>
        <strain evidence="20">cv. IRGC 101232</strain>
    </source>
</reference>
<dbReference type="SUPFAM" id="SSF56112">
    <property type="entry name" value="Protein kinase-like (PK-like)"/>
    <property type="match status" value="1"/>
</dbReference>
<evidence type="ECO:0000256" key="13">
    <source>
        <dbReference type="ARBA" id="ARBA00022989"/>
    </source>
</evidence>
<evidence type="ECO:0000256" key="6">
    <source>
        <dbReference type="ARBA" id="ARBA00022475"/>
    </source>
</evidence>
<evidence type="ECO:0000256" key="16">
    <source>
        <dbReference type="PROSITE-ProRule" id="PRU10141"/>
    </source>
</evidence>
<evidence type="ECO:0000313" key="21">
    <source>
        <dbReference type="Proteomes" id="UP000006038"/>
    </source>
</evidence>
<feature type="chain" id="PRO_5003772767" description="non-specific serine/threonine protein kinase" evidence="18">
    <location>
        <begin position="24"/>
        <end position="650"/>
    </location>
</feature>
<dbReference type="InterPro" id="IPR001220">
    <property type="entry name" value="Legume_lectin_dom"/>
</dbReference>
<evidence type="ECO:0000313" key="20">
    <source>
        <dbReference type="EnsemblPlants" id="OB04G11470.1"/>
    </source>
</evidence>
<proteinExistence type="inferred from homology"/>
<keyword evidence="21" id="KW-1185">Reference proteome</keyword>
<feature type="transmembrane region" description="Helical" evidence="17">
    <location>
        <begin position="300"/>
        <end position="321"/>
    </location>
</feature>
<dbReference type="CDD" id="cd06899">
    <property type="entry name" value="lectin_legume_LecRK_Arcelin_ConA"/>
    <property type="match status" value="1"/>
</dbReference>
<dbReference type="Gene3D" id="1.10.510.10">
    <property type="entry name" value="Transferase(Phosphotransferase) domain 1"/>
    <property type="match status" value="1"/>
</dbReference>
<evidence type="ECO:0000256" key="5">
    <source>
        <dbReference type="ARBA" id="ARBA00012513"/>
    </source>
</evidence>
<keyword evidence="13 17" id="KW-1133">Transmembrane helix</keyword>
<dbReference type="InterPro" id="IPR013320">
    <property type="entry name" value="ConA-like_dom_sf"/>
</dbReference>
<dbReference type="InterPro" id="IPR000719">
    <property type="entry name" value="Prot_kinase_dom"/>
</dbReference>
<dbReference type="InterPro" id="IPR017441">
    <property type="entry name" value="Protein_kinase_ATP_BS"/>
</dbReference>
<evidence type="ECO:0000256" key="10">
    <source>
        <dbReference type="ARBA" id="ARBA00022734"/>
    </source>
</evidence>
<dbReference type="EC" id="2.7.11.1" evidence="5"/>
<organism evidence="20">
    <name type="scientific">Oryza brachyantha</name>
    <name type="common">malo sina</name>
    <dbReference type="NCBI Taxonomy" id="4533"/>
    <lineage>
        <taxon>Eukaryota</taxon>
        <taxon>Viridiplantae</taxon>
        <taxon>Streptophyta</taxon>
        <taxon>Embryophyta</taxon>
        <taxon>Tracheophyta</taxon>
        <taxon>Spermatophyta</taxon>
        <taxon>Magnoliopsida</taxon>
        <taxon>Liliopsida</taxon>
        <taxon>Poales</taxon>
        <taxon>Poaceae</taxon>
        <taxon>BOP clade</taxon>
        <taxon>Oryzoideae</taxon>
        <taxon>Oryzeae</taxon>
        <taxon>Oryzinae</taxon>
        <taxon>Oryza</taxon>
    </lineage>
</organism>
<dbReference type="PROSITE" id="PS00307">
    <property type="entry name" value="LECTIN_LEGUME_BETA"/>
    <property type="match status" value="1"/>
</dbReference>
<keyword evidence="8 17" id="KW-0812">Transmembrane</keyword>
<protein>
    <recommendedName>
        <fullName evidence="5">non-specific serine/threonine protein kinase</fullName>
        <ecNumber evidence="5">2.7.11.1</ecNumber>
    </recommendedName>
</protein>
<evidence type="ECO:0000256" key="14">
    <source>
        <dbReference type="ARBA" id="ARBA00023136"/>
    </source>
</evidence>
<dbReference type="Pfam" id="PF00069">
    <property type="entry name" value="Pkinase"/>
    <property type="match status" value="1"/>
</dbReference>
<comment type="similarity">
    <text evidence="3">In the N-terminal section; belongs to the leguminous lectin family.</text>
</comment>
<evidence type="ECO:0000256" key="12">
    <source>
        <dbReference type="ARBA" id="ARBA00022840"/>
    </source>
</evidence>
<evidence type="ECO:0000256" key="17">
    <source>
        <dbReference type="SAM" id="Phobius"/>
    </source>
</evidence>
<evidence type="ECO:0000256" key="1">
    <source>
        <dbReference type="ARBA" id="ARBA00004236"/>
    </source>
</evidence>
<keyword evidence="12 16" id="KW-0067">ATP-binding</keyword>
<evidence type="ECO:0000256" key="3">
    <source>
        <dbReference type="ARBA" id="ARBA00008536"/>
    </source>
</evidence>
<dbReference type="PROSITE" id="PS50011">
    <property type="entry name" value="PROTEIN_KINASE_DOM"/>
    <property type="match status" value="1"/>
</dbReference>
<keyword evidence="6" id="KW-1003">Cell membrane</keyword>
<keyword evidence="15" id="KW-0325">Glycoprotein</keyword>
<dbReference type="eggNOG" id="ENOG502QTX3">
    <property type="taxonomic scope" value="Eukaryota"/>
</dbReference>
<keyword evidence="11 16" id="KW-0547">Nucleotide-binding</keyword>
<evidence type="ECO:0000256" key="4">
    <source>
        <dbReference type="ARBA" id="ARBA00010217"/>
    </source>
</evidence>
<gene>
    <name evidence="20" type="primary">LOC102709171</name>
</gene>
<comment type="subcellular location">
    <subcellularLocation>
        <location evidence="1">Cell membrane</location>
    </subcellularLocation>
    <subcellularLocation>
        <location evidence="2">Membrane</location>
        <topology evidence="2">Single-pass type I membrane protein</topology>
    </subcellularLocation>
</comment>
<keyword evidence="7" id="KW-0808">Transferase</keyword>
<dbReference type="GO" id="GO:0030246">
    <property type="term" value="F:carbohydrate binding"/>
    <property type="evidence" value="ECO:0007669"/>
    <property type="project" value="UniProtKB-KW"/>
</dbReference>
<keyword evidence="10" id="KW-0430">Lectin</keyword>
<feature type="domain" description="Protein kinase" evidence="19">
    <location>
        <begin position="356"/>
        <end position="627"/>
    </location>
</feature>
<dbReference type="InterPro" id="IPR011009">
    <property type="entry name" value="Kinase-like_dom_sf"/>
</dbReference>
<dbReference type="OrthoDB" id="685606at2759"/>
<dbReference type="InterPro" id="IPR019825">
    <property type="entry name" value="Lectin_legB_Mn/Ca_BS"/>
</dbReference>
<keyword evidence="7" id="KW-0418">Kinase</keyword>
<dbReference type="FunFam" id="1.10.510.10:FF:000871">
    <property type="entry name" value="Protein kinase"/>
    <property type="match status" value="1"/>
</dbReference>
<evidence type="ECO:0000256" key="8">
    <source>
        <dbReference type="ARBA" id="ARBA00022692"/>
    </source>
</evidence>
<dbReference type="Gene3D" id="3.30.200.20">
    <property type="entry name" value="Phosphorylase Kinase, domain 1"/>
    <property type="match status" value="1"/>
</dbReference>
<dbReference type="GO" id="GO:0005524">
    <property type="term" value="F:ATP binding"/>
    <property type="evidence" value="ECO:0007669"/>
    <property type="project" value="UniProtKB-UniRule"/>
</dbReference>
<evidence type="ECO:0000256" key="11">
    <source>
        <dbReference type="ARBA" id="ARBA00022741"/>
    </source>
</evidence>
<evidence type="ECO:0000256" key="9">
    <source>
        <dbReference type="ARBA" id="ARBA00022729"/>
    </source>
</evidence>
<evidence type="ECO:0000259" key="19">
    <source>
        <dbReference type="PROSITE" id="PS50011"/>
    </source>
</evidence>
<dbReference type="PANTHER" id="PTHR27007">
    <property type="match status" value="1"/>
</dbReference>
<reference evidence="20" key="2">
    <citation type="submission" date="2013-04" db="UniProtKB">
        <authorList>
            <consortium name="EnsemblPlants"/>
        </authorList>
    </citation>
    <scope>IDENTIFICATION</scope>
</reference>
<accession>J3LVH2</accession>
<dbReference type="GO" id="GO:0005886">
    <property type="term" value="C:plasma membrane"/>
    <property type="evidence" value="ECO:0007669"/>
    <property type="project" value="UniProtKB-SubCell"/>
</dbReference>
<dbReference type="SUPFAM" id="SSF49899">
    <property type="entry name" value="Concanavalin A-like lectins/glucanases"/>
    <property type="match status" value="1"/>
</dbReference>
<evidence type="ECO:0000256" key="18">
    <source>
        <dbReference type="SAM" id="SignalP"/>
    </source>
</evidence>
<comment type="similarity">
    <text evidence="4">In the C-terminal section; belongs to the protein kinase superfamily. Ser/Thr protein kinase family.</text>
</comment>
<dbReference type="FunFam" id="2.60.120.200:FF:000238">
    <property type="entry name" value="Os04g0141400 protein"/>
    <property type="match status" value="1"/>
</dbReference>
<feature type="binding site" evidence="16">
    <location>
        <position position="386"/>
    </location>
    <ligand>
        <name>ATP</name>
        <dbReference type="ChEBI" id="CHEBI:30616"/>
    </ligand>
</feature>
<dbReference type="AlphaFoldDB" id="J3LVH2"/>
<dbReference type="KEGG" id="obr:102709171"/>
<dbReference type="Pfam" id="PF00139">
    <property type="entry name" value="Lectin_legB"/>
    <property type="match status" value="1"/>
</dbReference>
<dbReference type="HOGENOM" id="CLU_000288_62_6_1"/>
<dbReference type="InterPro" id="IPR050528">
    <property type="entry name" value="L-type_Lectin-RKs"/>
</dbReference>
<dbReference type="Proteomes" id="UP000006038">
    <property type="component" value="Chromosome 4"/>
</dbReference>
<name>J3LVH2_ORYBR</name>
<dbReference type="GO" id="GO:0004674">
    <property type="term" value="F:protein serine/threonine kinase activity"/>
    <property type="evidence" value="ECO:0007669"/>
    <property type="project" value="UniProtKB-KW"/>
</dbReference>
<keyword evidence="14 17" id="KW-0472">Membrane</keyword>
<evidence type="ECO:0000256" key="7">
    <source>
        <dbReference type="ARBA" id="ARBA00022527"/>
    </source>
</evidence>
<dbReference type="EnsemblPlants" id="OB04G11470.1">
    <property type="protein sequence ID" value="OB04G11470.1"/>
    <property type="gene ID" value="OB04G11470"/>
</dbReference>
<dbReference type="OMA" id="NASTYHI"/>
<dbReference type="PROSITE" id="PS00107">
    <property type="entry name" value="PROTEIN_KINASE_ATP"/>
    <property type="match status" value="1"/>
</dbReference>
<dbReference type="Gramene" id="OB04G11470.1">
    <property type="protein sequence ID" value="OB04G11470.1"/>
    <property type="gene ID" value="OB04G11470"/>
</dbReference>
<feature type="signal peptide" evidence="18">
    <location>
        <begin position="1"/>
        <end position="23"/>
    </location>
</feature>
<evidence type="ECO:0000256" key="15">
    <source>
        <dbReference type="ARBA" id="ARBA00023180"/>
    </source>
</evidence>
<keyword evidence="7" id="KW-0723">Serine/threonine-protein kinase</keyword>
<keyword evidence="9 18" id="KW-0732">Signal</keyword>
<dbReference type="Gene3D" id="2.60.120.200">
    <property type="match status" value="1"/>
</dbReference>
<evidence type="ECO:0000256" key="2">
    <source>
        <dbReference type="ARBA" id="ARBA00004479"/>
    </source>
</evidence>
<dbReference type="GeneID" id="102709171"/>
<sequence>MASSQLLVFFLLVACCSLHCSRAAATTNNPPPAPAPPFSFNFDFSNTYTYRLEDLSFAGNAAVHGTIVDLTCNVPQCTTGRMSYGRPVPLWDRATSEVASFATEFAFKIVTPNDKARGNGMAFFLAGYPSRVPPNPSGRNFGLIDGDGDDAGSGPDRFIAVEFDTYDDSFERPKPIGDHIGIDVSSVANSINRTSLNFSRSGAMKALIKFDNTTRMLVASVEFTEAAAGSSRSAAVQVSAKLGDPRALLPPEGAVGVSAVGFSAANGATFQLNQILSWSFNSTLSAPHPPFKGHHKKKGMAAMSPIIGALIFVLLLLWVILSWWKWRSSSRDIATRTGGVRQFKYTELAAATNHFSSENRLIGAGAFGEVYKGFFKELGREVAVKKISPESRSEAGSKDLFAEVKTISRAKHKNLVELVGWCMNRRWSIVDFMCWCSHNAQKNSIVFLVYEFVDNGNLRVHLHEKETVLPWTMRYKIVKDICSALVYLHHERHPFVLHRNIKPNNVLLDKEFNAKLADFGLSRTTTDSAGKASYLDPECRRTGKFKRSSDVYSLGLLLLEITCKKDENSYAKVWNRYMENSLMQLADDRLQGLFDERQMERVIVLGLWCCQLNINVRPTVQQAMDFLENDGPLPELAKQEASSSKIGNQE</sequence>